<dbReference type="SUPFAM" id="SSF46785">
    <property type="entry name" value="Winged helix' DNA-binding domain"/>
    <property type="match status" value="1"/>
</dbReference>
<dbReference type="RefSeq" id="WP_315606847.1">
    <property type="nucleotide sequence ID" value="NZ_CP130318.1"/>
</dbReference>
<reference evidence="5 6" key="1">
    <citation type="submission" date="2022-02" db="EMBL/GenBank/DDBJ databases">
        <title>Paenibacillus sp. MBLB1776 Whole Genome Shotgun Sequencing.</title>
        <authorList>
            <person name="Hwang C.Y."/>
            <person name="Cho E.-S."/>
            <person name="Seo M.-J."/>
        </authorList>
    </citation>
    <scope>NUCLEOTIDE SEQUENCE [LARGE SCALE GENOMIC DNA]</scope>
    <source>
        <strain evidence="5 6">MBLB1776</strain>
    </source>
</reference>
<dbReference type="PANTHER" id="PTHR30146:SF109">
    <property type="entry name" value="HTH-TYPE TRANSCRIPTIONAL REGULATOR GALS"/>
    <property type="match status" value="1"/>
</dbReference>
<name>A0AA96LKH7_9BACL</name>
<evidence type="ECO:0000313" key="6">
    <source>
        <dbReference type="Proteomes" id="UP001305702"/>
    </source>
</evidence>
<dbReference type="Gene3D" id="1.10.10.10">
    <property type="entry name" value="Winged helix-like DNA-binding domain superfamily/Winged helix DNA-binding domain"/>
    <property type="match status" value="1"/>
</dbReference>
<dbReference type="Proteomes" id="UP001305702">
    <property type="component" value="Chromosome"/>
</dbReference>
<dbReference type="CDD" id="cd06267">
    <property type="entry name" value="PBP1_LacI_sugar_binding-like"/>
    <property type="match status" value="1"/>
</dbReference>
<dbReference type="AlphaFoldDB" id="A0AA96LKH7"/>
<dbReference type="Pfam" id="PF13377">
    <property type="entry name" value="Peripla_BP_3"/>
    <property type="match status" value="1"/>
</dbReference>
<evidence type="ECO:0000256" key="2">
    <source>
        <dbReference type="ARBA" id="ARBA00023125"/>
    </source>
</evidence>
<keyword evidence="6" id="KW-1185">Reference proteome</keyword>
<organism evidence="5 6">
    <name type="scientific">Paenibacillus aurantius</name>
    <dbReference type="NCBI Taxonomy" id="2918900"/>
    <lineage>
        <taxon>Bacteria</taxon>
        <taxon>Bacillati</taxon>
        <taxon>Bacillota</taxon>
        <taxon>Bacilli</taxon>
        <taxon>Bacillales</taxon>
        <taxon>Paenibacillaceae</taxon>
        <taxon>Paenibacillus</taxon>
    </lineage>
</organism>
<dbReference type="PRINTS" id="PR00035">
    <property type="entry name" value="HTHGNTR"/>
</dbReference>
<dbReference type="InterPro" id="IPR028082">
    <property type="entry name" value="Peripla_BP_I"/>
</dbReference>
<dbReference type="PROSITE" id="PS50949">
    <property type="entry name" value="HTH_GNTR"/>
    <property type="match status" value="1"/>
</dbReference>
<dbReference type="EMBL" id="CP130318">
    <property type="protein sequence ID" value="WNQ13067.1"/>
    <property type="molecule type" value="Genomic_DNA"/>
</dbReference>
<sequence length="378" mass="42598">MINNENKPLYMVIKDDLKMKITMGEYSPEAQVPTEAELAELYGVSRITSKRALVELEREGLIYRKRGSGSFVKQLGEREDSGELVSPIISMIVPFMASYSMPNNLKGASDYLDAHGYFLSIHNSDWSLKKERELLTKLPKSGSRAIILYPVSSSGNIEILSALHSNGYPIVTIDQYIDGLGITSVTSDNYAGGYETATRLIREGHTRIAYVSSISITYRSTVRDRYFGYCQAHRENGLTIDPEIVITDYYRQVNDQNARAFYSALLHDLMHKGVTAILTENDYVGVELLKCALEMGIPVPEKVAIVGFDNEEMSQHLEVPLSTVEQNYYEIGYKAAELVVRMIYQDKSIETRNVVPVNFIERQSTRKQPKGIDDDSEN</sequence>
<keyword evidence="3" id="KW-0804">Transcription</keyword>
<evidence type="ECO:0000259" key="4">
    <source>
        <dbReference type="PROSITE" id="PS50949"/>
    </source>
</evidence>
<dbReference type="InterPro" id="IPR036390">
    <property type="entry name" value="WH_DNA-bd_sf"/>
</dbReference>
<keyword evidence="2" id="KW-0238">DNA-binding</keyword>
<dbReference type="FunFam" id="1.10.10.10:FF:000079">
    <property type="entry name" value="GntR family transcriptional regulator"/>
    <property type="match status" value="1"/>
</dbReference>
<dbReference type="SUPFAM" id="SSF53822">
    <property type="entry name" value="Periplasmic binding protein-like I"/>
    <property type="match status" value="1"/>
</dbReference>
<dbReference type="Pfam" id="PF00392">
    <property type="entry name" value="GntR"/>
    <property type="match status" value="1"/>
</dbReference>
<evidence type="ECO:0000256" key="3">
    <source>
        <dbReference type="ARBA" id="ARBA00023163"/>
    </source>
</evidence>
<accession>A0AA96LKH7</accession>
<dbReference type="CDD" id="cd07377">
    <property type="entry name" value="WHTH_GntR"/>
    <property type="match status" value="1"/>
</dbReference>
<dbReference type="Gene3D" id="3.40.50.2300">
    <property type="match status" value="2"/>
</dbReference>
<dbReference type="PANTHER" id="PTHR30146">
    <property type="entry name" value="LACI-RELATED TRANSCRIPTIONAL REPRESSOR"/>
    <property type="match status" value="1"/>
</dbReference>
<dbReference type="GO" id="GO:0000976">
    <property type="term" value="F:transcription cis-regulatory region binding"/>
    <property type="evidence" value="ECO:0007669"/>
    <property type="project" value="TreeGrafter"/>
</dbReference>
<feature type="domain" description="HTH gntR-type" evidence="4">
    <location>
        <begin position="7"/>
        <end position="75"/>
    </location>
</feature>
<dbReference type="InterPro" id="IPR000524">
    <property type="entry name" value="Tscrpt_reg_HTH_GntR"/>
</dbReference>
<dbReference type="InterPro" id="IPR046335">
    <property type="entry name" value="LacI/GalR-like_sensor"/>
</dbReference>
<dbReference type="KEGG" id="paun:MJA45_08585"/>
<dbReference type="SMART" id="SM00345">
    <property type="entry name" value="HTH_GNTR"/>
    <property type="match status" value="1"/>
</dbReference>
<dbReference type="InterPro" id="IPR036388">
    <property type="entry name" value="WH-like_DNA-bd_sf"/>
</dbReference>
<keyword evidence="1" id="KW-0805">Transcription regulation</keyword>
<evidence type="ECO:0000256" key="1">
    <source>
        <dbReference type="ARBA" id="ARBA00023015"/>
    </source>
</evidence>
<proteinExistence type="predicted"/>
<protein>
    <submittedName>
        <fullName evidence="5">GntR family transcriptional regulator</fullName>
    </submittedName>
</protein>
<dbReference type="GO" id="GO:0003700">
    <property type="term" value="F:DNA-binding transcription factor activity"/>
    <property type="evidence" value="ECO:0007669"/>
    <property type="project" value="InterPro"/>
</dbReference>
<evidence type="ECO:0000313" key="5">
    <source>
        <dbReference type="EMBL" id="WNQ13067.1"/>
    </source>
</evidence>
<gene>
    <name evidence="5" type="ORF">MJA45_08585</name>
</gene>